<gene>
    <name evidence="13" type="ORF">S01H1_70828</name>
</gene>
<reference evidence="13" key="1">
    <citation type="journal article" date="2014" name="Front. Microbiol.">
        <title>High frequency of phylogenetically diverse reductive dehalogenase-homologous genes in deep subseafloor sedimentary metagenomes.</title>
        <authorList>
            <person name="Kawai M."/>
            <person name="Futagami T."/>
            <person name="Toyoda A."/>
            <person name="Takaki Y."/>
            <person name="Nishi S."/>
            <person name="Hori S."/>
            <person name="Arai W."/>
            <person name="Tsubouchi T."/>
            <person name="Morono Y."/>
            <person name="Uchiyama I."/>
            <person name="Ito T."/>
            <person name="Fujiyama A."/>
            <person name="Inagaki F."/>
            <person name="Takami H."/>
        </authorList>
    </citation>
    <scope>NUCLEOTIDE SEQUENCE</scope>
    <source>
        <strain evidence="13">Expedition CK06-06</strain>
    </source>
</reference>
<keyword evidence="5" id="KW-0808">Transferase</keyword>
<dbReference type="CDD" id="cd24015">
    <property type="entry name" value="ASKHA_NBD_PanK-III"/>
    <property type="match status" value="1"/>
</dbReference>
<comment type="caution">
    <text evidence="13">The sequence shown here is derived from an EMBL/GenBank/DDBJ whole genome shotgun (WGS) entry which is preliminary data.</text>
</comment>
<evidence type="ECO:0000256" key="12">
    <source>
        <dbReference type="ARBA" id="ARBA00040883"/>
    </source>
</evidence>
<dbReference type="Gene3D" id="3.30.420.40">
    <property type="match status" value="2"/>
</dbReference>
<evidence type="ECO:0000256" key="10">
    <source>
        <dbReference type="ARBA" id="ARBA00022993"/>
    </source>
</evidence>
<keyword evidence="8" id="KW-0067">ATP-binding</keyword>
<evidence type="ECO:0000256" key="1">
    <source>
        <dbReference type="ARBA" id="ARBA00001958"/>
    </source>
</evidence>
<evidence type="ECO:0000256" key="3">
    <source>
        <dbReference type="ARBA" id="ARBA00011738"/>
    </source>
</evidence>
<feature type="non-terminal residue" evidence="13">
    <location>
        <position position="165"/>
    </location>
</feature>
<dbReference type="EMBL" id="BARS01047125">
    <property type="protein sequence ID" value="GAG36622.1"/>
    <property type="molecule type" value="Genomic_DNA"/>
</dbReference>
<keyword evidence="6" id="KW-0547">Nucleotide-binding</keyword>
<comment type="subunit">
    <text evidence="3">Homodimer.</text>
</comment>
<dbReference type="AlphaFoldDB" id="X0XMR6"/>
<dbReference type="InterPro" id="IPR004619">
    <property type="entry name" value="Type_III_PanK"/>
</dbReference>
<keyword evidence="7" id="KW-0418">Kinase</keyword>
<dbReference type="InterPro" id="IPR043129">
    <property type="entry name" value="ATPase_NBD"/>
</dbReference>
<dbReference type="GO" id="GO:0015937">
    <property type="term" value="P:coenzyme A biosynthetic process"/>
    <property type="evidence" value="ECO:0007669"/>
    <property type="project" value="UniProtKB-KW"/>
</dbReference>
<protein>
    <recommendedName>
        <fullName evidence="12">Type III pantothenate kinase</fullName>
    </recommendedName>
</protein>
<evidence type="ECO:0000313" key="13">
    <source>
        <dbReference type="EMBL" id="GAG36622.1"/>
    </source>
</evidence>
<dbReference type="SUPFAM" id="SSF53067">
    <property type="entry name" value="Actin-like ATPase domain"/>
    <property type="match status" value="2"/>
</dbReference>
<name>X0XMR6_9ZZZZ</name>
<dbReference type="NCBIfam" id="TIGR00671">
    <property type="entry name" value="baf"/>
    <property type="match status" value="1"/>
</dbReference>
<evidence type="ECO:0000256" key="7">
    <source>
        <dbReference type="ARBA" id="ARBA00022777"/>
    </source>
</evidence>
<evidence type="ECO:0000256" key="8">
    <source>
        <dbReference type="ARBA" id="ARBA00022840"/>
    </source>
</evidence>
<evidence type="ECO:0000256" key="2">
    <source>
        <dbReference type="ARBA" id="ARBA00004496"/>
    </source>
</evidence>
<dbReference type="GO" id="GO:0005737">
    <property type="term" value="C:cytoplasm"/>
    <property type="evidence" value="ECO:0007669"/>
    <property type="project" value="UniProtKB-SubCell"/>
</dbReference>
<evidence type="ECO:0000256" key="6">
    <source>
        <dbReference type="ARBA" id="ARBA00022741"/>
    </source>
</evidence>
<dbReference type="Pfam" id="PF03309">
    <property type="entry name" value="Pan_kinase"/>
    <property type="match status" value="1"/>
</dbReference>
<evidence type="ECO:0000256" key="5">
    <source>
        <dbReference type="ARBA" id="ARBA00022679"/>
    </source>
</evidence>
<evidence type="ECO:0000256" key="4">
    <source>
        <dbReference type="ARBA" id="ARBA00022490"/>
    </source>
</evidence>
<evidence type="ECO:0000256" key="11">
    <source>
        <dbReference type="ARBA" id="ARBA00038036"/>
    </source>
</evidence>
<keyword evidence="9" id="KW-0630">Potassium</keyword>
<dbReference type="GO" id="GO:0005524">
    <property type="term" value="F:ATP binding"/>
    <property type="evidence" value="ECO:0007669"/>
    <property type="project" value="UniProtKB-KW"/>
</dbReference>
<accession>X0XMR6</accession>
<evidence type="ECO:0000256" key="9">
    <source>
        <dbReference type="ARBA" id="ARBA00022958"/>
    </source>
</evidence>
<proteinExistence type="inferred from homology"/>
<keyword evidence="10" id="KW-0173">Coenzyme A biosynthesis</keyword>
<dbReference type="PANTHER" id="PTHR34265:SF1">
    <property type="entry name" value="TYPE III PANTOTHENATE KINASE"/>
    <property type="match status" value="1"/>
</dbReference>
<sequence>MLSHWRIRTERDMTSDELGILVNNLFTPAQLDINGIRNVIVSCVVPPLLDAFKQFCVLYFSHEPMIVGPDIKTGMPIKYDNPKEVGADRIVNAVAAYQKYRTGLIVVDFGTATTFDYISPEGAYEGGAIAPGIIISAEALFQKASKLPRVEIFAKPKTVVAKETM</sequence>
<organism evidence="13">
    <name type="scientific">marine sediment metagenome</name>
    <dbReference type="NCBI Taxonomy" id="412755"/>
    <lineage>
        <taxon>unclassified sequences</taxon>
        <taxon>metagenomes</taxon>
        <taxon>ecological metagenomes</taxon>
    </lineage>
</organism>
<comment type="similarity">
    <text evidence="11">Belongs to the type III pantothenate kinase family.</text>
</comment>
<dbReference type="GO" id="GO:0004594">
    <property type="term" value="F:pantothenate kinase activity"/>
    <property type="evidence" value="ECO:0007669"/>
    <property type="project" value="InterPro"/>
</dbReference>
<dbReference type="PANTHER" id="PTHR34265">
    <property type="entry name" value="TYPE III PANTOTHENATE KINASE"/>
    <property type="match status" value="1"/>
</dbReference>
<comment type="cofactor">
    <cofactor evidence="1">
        <name>K(+)</name>
        <dbReference type="ChEBI" id="CHEBI:29103"/>
    </cofactor>
</comment>
<keyword evidence="4" id="KW-0963">Cytoplasm</keyword>
<comment type="subcellular location">
    <subcellularLocation>
        <location evidence="2">Cytoplasm</location>
    </subcellularLocation>
</comment>